<feature type="transmembrane region" description="Helical" evidence="7">
    <location>
        <begin position="421"/>
        <end position="441"/>
    </location>
</feature>
<evidence type="ECO:0000313" key="10">
    <source>
        <dbReference type="Proteomes" id="UP000095255"/>
    </source>
</evidence>
<dbReference type="Proteomes" id="UP000095255">
    <property type="component" value="Unassembled WGS sequence"/>
</dbReference>
<dbReference type="AlphaFoldDB" id="A0A1E5L8Z5"/>
<dbReference type="GO" id="GO:0046872">
    <property type="term" value="F:metal ion binding"/>
    <property type="evidence" value="ECO:0007669"/>
    <property type="project" value="UniProtKB-KW"/>
</dbReference>
<feature type="transmembrane region" description="Helical" evidence="7">
    <location>
        <begin position="382"/>
        <end position="401"/>
    </location>
</feature>
<feature type="transmembrane region" description="Helical" evidence="7">
    <location>
        <begin position="20"/>
        <end position="39"/>
    </location>
</feature>
<dbReference type="PROSITE" id="PS00198">
    <property type="entry name" value="4FE4S_FER_1"/>
    <property type="match status" value="1"/>
</dbReference>
<feature type="transmembrane region" description="Helical" evidence="7">
    <location>
        <begin position="296"/>
        <end position="318"/>
    </location>
</feature>
<name>A0A1E5L8Z5_9FIRM</name>
<dbReference type="RefSeq" id="WP_069700968.1">
    <property type="nucleotide sequence ID" value="NZ_MJAT01000002.1"/>
</dbReference>
<gene>
    <name evidence="9" type="ORF">BHU72_10090</name>
</gene>
<feature type="transmembrane region" description="Helical" evidence="7">
    <location>
        <begin position="133"/>
        <end position="151"/>
    </location>
</feature>
<dbReference type="Pfam" id="PF12801">
    <property type="entry name" value="Fer4_5"/>
    <property type="match status" value="2"/>
</dbReference>
<organism evidence="9 10">
    <name type="scientific">Desulfuribacillus stibiiarsenatis</name>
    <dbReference type="NCBI Taxonomy" id="1390249"/>
    <lineage>
        <taxon>Bacteria</taxon>
        <taxon>Bacillati</taxon>
        <taxon>Bacillota</taxon>
        <taxon>Desulfuribacillia</taxon>
        <taxon>Desulfuribacillales</taxon>
        <taxon>Desulfuribacillaceae</taxon>
        <taxon>Desulfuribacillus</taxon>
    </lineage>
</organism>
<proteinExistence type="predicted"/>
<accession>A0A1E5L8Z5</accession>
<evidence type="ECO:0000256" key="6">
    <source>
        <dbReference type="ARBA" id="ARBA00023136"/>
    </source>
</evidence>
<keyword evidence="4" id="KW-0408">Iron</keyword>
<comment type="subcellular location">
    <subcellularLocation>
        <location evidence="1">Cell membrane</location>
    </subcellularLocation>
</comment>
<dbReference type="PANTHER" id="PTHR30224">
    <property type="entry name" value="ELECTRON TRANSPORT PROTEIN"/>
    <property type="match status" value="1"/>
</dbReference>
<protein>
    <submittedName>
        <fullName evidence="9">Ferredoxin</fullName>
    </submittedName>
</protein>
<evidence type="ECO:0000256" key="3">
    <source>
        <dbReference type="ARBA" id="ARBA00022723"/>
    </source>
</evidence>
<dbReference type="OrthoDB" id="9771372at2"/>
<keyword evidence="7" id="KW-0812">Transmembrane</keyword>
<keyword evidence="2" id="KW-1003">Cell membrane</keyword>
<keyword evidence="6 7" id="KW-0472">Membrane</keyword>
<dbReference type="STRING" id="1390249.BHU72_10090"/>
<dbReference type="GO" id="GO:0005886">
    <property type="term" value="C:plasma membrane"/>
    <property type="evidence" value="ECO:0007669"/>
    <property type="project" value="UniProtKB-SubCell"/>
</dbReference>
<feature type="transmembrane region" description="Helical" evidence="7">
    <location>
        <begin position="105"/>
        <end position="127"/>
    </location>
</feature>
<evidence type="ECO:0000256" key="2">
    <source>
        <dbReference type="ARBA" id="ARBA00022475"/>
    </source>
</evidence>
<keyword evidence="5" id="KW-0411">Iron-sulfur</keyword>
<dbReference type="PANTHER" id="PTHR30224:SF4">
    <property type="entry name" value="ELECTRON TRANSPORT PROTEIN YCCM-RELATED"/>
    <property type="match status" value="1"/>
</dbReference>
<dbReference type="SUPFAM" id="SSF54862">
    <property type="entry name" value="4Fe-4S ferredoxins"/>
    <property type="match status" value="1"/>
</dbReference>
<reference evidence="9 10" key="1">
    <citation type="submission" date="2016-09" db="EMBL/GenBank/DDBJ databases">
        <title>Desulfuribacillus arsenicus sp. nov., an obligately anaerobic, dissimilatory arsenic- and antimonate-reducing bacterium isolated from anoxic sediments.</title>
        <authorList>
            <person name="Abin C.A."/>
            <person name="Hollibaugh J.T."/>
        </authorList>
    </citation>
    <scope>NUCLEOTIDE SEQUENCE [LARGE SCALE GENOMIC DNA]</scope>
    <source>
        <strain evidence="9 10">MLFW-2</strain>
    </source>
</reference>
<keyword evidence="7" id="KW-1133">Transmembrane helix</keyword>
<feature type="transmembrane region" description="Helical" evidence="7">
    <location>
        <begin position="255"/>
        <end position="276"/>
    </location>
</feature>
<feature type="transmembrane region" description="Helical" evidence="7">
    <location>
        <begin position="59"/>
        <end position="84"/>
    </location>
</feature>
<dbReference type="EMBL" id="MJAT01000002">
    <property type="protein sequence ID" value="OEH86601.1"/>
    <property type="molecule type" value="Genomic_DNA"/>
</dbReference>
<dbReference type="PROSITE" id="PS51379">
    <property type="entry name" value="4FE4S_FER_2"/>
    <property type="match status" value="1"/>
</dbReference>
<evidence type="ECO:0000313" key="9">
    <source>
        <dbReference type="EMBL" id="OEH86601.1"/>
    </source>
</evidence>
<evidence type="ECO:0000256" key="4">
    <source>
        <dbReference type="ARBA" id="ARBA00023004"/>
    </source>
</evidence>
<feature type="domain" description="4Fe-4S ferredoxin-type" evidence="8">
    <location>
        <begin position="208"/>
        <end position="238"/>
    </location>
</feature>
<keyword evidence="3" id="KW-0479">Metal-binding</keyword>
<comment type="caution">
    <text evidence="9">The sequence shown here is derived from an EMBL/GenBank/DDBJ whole genome shotgun (WGS) entry which is preliminary data.</text>
</comment>
<dbReference type="InterPro" id="IPR017896">
    <property type="entry name" value="4Fe4S_Fe-S-bd"/>
</dbReference>
<evidence type="ECO:0000259" key="8">
    <source>
        <dbReference type="PROSITE" id="PS51379"/>
    </source>
</evidence>
<feature type="transmembrane region" description="Helical" evidence="7">
    <location>
        <begin position="353"/>
        <end position="370"/>
    </location>
</feature>
<evidence type="ECO:0000256" key="7">
    <source>
        <dbReference type="SAM" id="Phobius"/>
    </source>
</evidence>
<dbReference type="GO" id="GO:0051536">
    <property type="term" value="F:iron-sulfur cluster binding"/>
    <property type="evidence" value="ECO:0007669"/>
    <property type="project" value="UniProtKB-KW"/>
</dbReference>
<sequence length="447" mass="50048">MNKNRDLLKGWIGTFMRSKWYPGVFTWPAMIIFGVIIYQTLWGPNSAHDNFGSAMTWVLWWPIIPIVFILLGRFWCAVCPFATISDFVQKYFGANLPVPRFLRKYGIWIIDALFILITWADHVYGIVGSPRGSGYLLMLLFTGVVVTGIFFERRAWCRHLCFLGGLSGNYSRAGMLELRATPDKCKTCTTQSCYKGGEQAPGCPMFEFPKTMDTSAQCNLCGYCVKNCPNDSITLKTRKPTKELWNIRKPHLQEAFLAIIIMGIVFVQNITMLDIWPTMLTALEGFTGTTSYYVNFTIAFMIAMSLPVLIMLIPAAIASKAVQEGIWKNLARFGYAIIPLDLAGHIAHNLFHLLAEGLAIVYTGLAMFGIEIEGSPAILDTAVIQVMQYGLVVLGTVASIYAVYRIAKSSYPEGTSTNKLVIPYAVIMVFLGIINFVLFYLPMAHRM</sequence>
<dbReference type="InterPro" id="IPR052378">
    <property type="entry name" value="NosR_regulator"/>
</dbReference>
<keyword evidence="10" id="KW-1185">Reference proteome</keyword>
<evidence type="ECO:0000256" key="5">
    <source>
        <dbReference type="ARBA" id="ARBA00023014"/>
    </source>
</evidence>
<dbReference type="InterPro" id="IPR017900">
    <property type="entry name" value="4Fe4S_Fe_S_CS"/>
</dbReference>
<evidence type="ECO:0000256" key="1">
    <source>
        <dbReference type="ARBA" id="ARBA00004236"/>
    </source>
</evidence>